<organism evidence="6 7">
    <name type="scientific">Pendulispora albinea</name>
    <dbReference type="NCBI Taxonomy" id="2741071"/>
    <lineage>
        <taxon>Bacteria</taxon>
        <taxon>Pseudomonadati</taxon>
        <taxon>Myxococcota</taxon>
        <taxon>Myxococcia</taxon>
        <taxon>Myxococcales</taxon>
        <taxon>Sorangiineae</taxon>
        <taxon>Pendulisporaceae</taxon>
        <taxon>Pendulispora</taxon>
    </lineage>
</organism>
<dbReference type="Gene3D" id="3.40.190.290">
    <property type="match status" value="1"/>
</dbReference>
<dbReference type="InterPro" id="IPR058163">
    <property type="entry name" value="LysR-type_TF_proteobact-type"/>
</dbReference>
<keyword evidence="2" id="KW-0805">Transcription regulation</keyword>
<name>A0ABZ2LSM8_9BACT</name>
<evidence type="ECO:0000256" key="4">
    <source>
        <dbReference type="ARBA" id="ARBA00023163"/>
    </source>
</evidence>
<dbReference type="CDD" id="cd08422">
    <property type="entry name" value="PBP2_CrgA_like"/>
    <property type="match status" value="1"/>
</dbReference>
<dbReference type="PANTHER" id="PTHR30537:SF5">
    <property type="entry name" value="HTH-TYPE TRANSCRIPTIONAL ACTIVATOR TTDR-RELATED"/>
    <property type="match status" value="1"/>
</dbReference>
<feature type="domain" description="HTH lysR-type" evidence="5">
    <location>
        <begin position="1"/>
        <end position="58"/>
    </location>
</feature>
<dbReference type="Proteomes" id="UP001370348">
    <property type="component" value="Chromosome"/>
</dbReference>
<dbReference type="PROSITE" id="PS50931">
    <property type="entry name" value="HTH_LYSR"/>
    <property type="match status" value="1"/>
</dbReference>
<keyword evidence="4" id="KW-0804">Transcription</keyword>
<dbReference type="SUPFAM" id="SSF46785">
    <property type="entry name" value="Winged helix' DNA-binding domain"/>
    <property type="match status" value="1"/>
</dbReference>
<keyword evidence="7" id="KW-1185">Reference proteome</keyword>
<dbReference type="InterPro" id="IPR005119">
    <property type="entry name" value="LysR_subst-bd"/>
</dbReference>
<reference evidence="6 7" key="1">
    <citation type="submission" date="2021-12" db="EMBL/GenBank/DDBJ databases">
        <title>Discovery of the Pendulisporaceae a myxobacterial family with distinct sporulation behavior and unique specialized metabolism.</title>
        <authorList>
            <person name="Garcia R."/>
            <person name="Popoff A."/>
            <person name="Bader C.D."/>
            <person name="Loehr J."/>
            <person name="Walesch S."/>
            <person name="Walt C."/>
            <person name="Boldt J."/>
            <person name="Bunk B."/>
            <person name="Haeckl F.J.F.P.J."/>
            <person name="Gunesch A.P."/>
            <person name="Birkelbach J."/>
            <person name="Nuebel U."/>
            <person name="Pietschmann T."/>
            <person name="Bach T."/>
            <person name="Mueller R."/>
        </authorList>
    </citation>
    <scope>NUCLEOTIDE SEQUENCE [LARGE SCALE GENOMIC DNA]</scope>
    <source>
        <strain evidence="6 7">MSr11954</strain>
    </source>
</reference>
<protein>
    <submittedName>
        <fullName evidence="6">LysR family transcriptional regulator</fullName>
    </submittedName>
</protein>
<dbReference type="SUPFAM" id="SSF53850">
    <property type="entry name" value="Periplasmic binding protein-like II"/>
    <property type="match status" value="1"/>
</dbReference>
<sequence>MDLNKAATFVQIVEAGGVTAAASRRGLPKSSVSRSLTQLEAELGVQLVLRGGRRFRLTDAGRSFFEAAAAGVAALEEARDGIRDQQSGLHGLVRIAAPTDLGTTLVAPALARFVRAYPDVRIELSLGTGTVDPVRDGFDLAVCMGKLSDSSLIARPLGTVDACILASRGYLEARGTPMTPSDLAAHDCVLYRATGKNLRWELSGPSGTETVRVTGPIHVNDRSAVAAAIAAGAGLGILPFYYQHTAALVRVLPKYMVRGDLAQIVYPASRHVSLRTRLLGDAILEAAKNQCPLAPRSGKKARG</sequence>
<dbReference type="InterPro" id="IPR036390">
    <property type="entry name" value="WH_DNA-bd_sf"/>
</dbReference>
<keyword evidence="3" id="KW-0238">DNA-binding</keyword>
<dbReference type="Pfam" id="PF00126">
    <property type="entry name" value="HTH_1"/>
    <property type="match status" value="1"/>
</dbReference>
<evidence type="ECO:0000259" key="5">
    <source>
        <dbReference type="PROSITE" id="PS50931"/>
    </source>
</evidence>
<evidence type="ECO:0000256" key="2">
    <source>
        <dbReference type="ARBA" id="ARBA00023015"/>
    </source>
</evidence>
<evidence type="ECO:0000256" key="3">
    <source>
        <dbReference type="ARBA" id="ARBA00023125"/>
    </source>
</evidence>
<proteinExistence type="inferred from homology"/>
<gene>
    <name evidence="6" type="ORF">LZC94_29435</name>
</gene>
<dbReference type="EMBL" id="CP089984">
    <property type="protein sequence ID" value="WXB11967.1"/>
    <property type="molecule type" value="Genomic_DNA"/>
</dbReference>
<dbReference type="RefSeq" id="WP_394821583.1">
    <property type="nucleotide sequence ID" value="NZ_CP089984.1"/>
</dbReference>
<evidence type="ECO:0000313" key="7">
    <source>
        <dbReference type="Proteomes" id="UP001370348"/>
    </source>
</evidence>
<dbReference type="PANTHER" id="PTHR30537">
    <property type="entry name" value="HTH-TYPE TRANSCRIPTIONAL REGULATOR"/>
    <property type="match status" value="1"/>
</dbReference>
<evidence type="ECO:0000256" key="1">
    <source>
        <dbReference type="ARBA" id="ARBA00009437"/>
    </source>
</evidence>
<dbReference type="Pfam" id="PF03466">
    <property type="entry name" value="LysR_substrate"/>
    <property type="match status" value="1"/>
</dbReference>
<evidence type="ECO:0000313" key="6">
    <source>
        <dbReference type="EMBL" id="WXB11967.1"/>
    </source>
</evidence>
<dbReference type="InterPro" id="IPR036388">
    <property type="entry name" value="WH-like_DNA-bd_sf"/>
</dbReference>
<comment type="similarity">
    <text evidence="1">Belongs to the LysR transcriptional regulatory family.</text>
</comment>
<dbReference type="InterPro" id="IPR000847">
    <property type="entry name" value="LysR_HTH_N"/>
</dbReference>
<dbReference type="Gene3D" id="1.10.10.10">
    <property type="entry name" value="Winged helix-like DNA-binding domain superfamily/Winged helix DNA-binding domain"/>
    <property type="match status" value="1"/>
</dbReference>
<accession>A0ABZ2LSM8</accession>